<proteinExistence type="inferred from homology"/>
<dbReference type="AlphaFoldDB" id="A0A935IJ30"/>
<gene>
    <name evidence="4" type="ORF">IPF40_05425</name>
    <name evidence="5" type="ORF">IPI13_06655</name>
    <name evidence="6" type="ORF">IPP00_12620</name>
</gene>
<evidence type="ECO:0000313" key="8">
    <source>
        <dbReference type="Proteomes" id="UP000726105"/>
    </source>
</evidence>
<dbReference type="PANTHER" id="PTHR18964">
    <property type="entry name" value="ROK (REPRESSOR, ORF, KINASE) FAMILY"/>
    <property type="match status" value="1"/>
</dbReference>
<dbReference type="EMBL" id="JADJIB010000002">
    <property type="protein sequence ID" value="MBK7272852.1"/>
    <property type="molecule type" value="Genomic_DNA"/>
</dbReference>
<dbReference type="Pfam" id="PF00480">
    <property type="entry name" value="ROK"/>
    <property type="match status" value="1"/>
</dbReference>
<dbReference type="InterPro" id="IPR036388">
    <property type="entry name" value="WH-like_DNA-bd_sf"/>
</dbReference>
<reference evidence="7 8" key="1">
    <citation type="submission" date="2020-10" db="EMBL/GenBank/DDBJ databases">
        <title>Connecting structure to function with the recovery of over 1000 high-quality activated sludge metagenome-assembled genomes encoding full-length rRNA genes using long-read sequencing.</title>
        <authorList>
            <person name="Singleton C.M."/>
            <person name="Petriglieri F."/>
            <person name="Kristensen J.M."/>
            <person name="Kirkegaard R.H."/>
            <person name="Michaelsen T.Y."/>
            <person name="Andersen M.H."/>
            <person name="Karst S.M."/>
            <person name="Dueholm M.S."/>
            <person name="Nielsen P.H."/>
            <person name="Albertsen M."/>
        </authorList>
    </citation>
    <scope>NUCLEOTIDE SEQUENCE [LARGE SCALE GENOMIC DNA]</scope>
    <source>
        <strain evidence="4">AalE_18-Q3-R2-46_BAT3C.188</strain>
        <strain evidence="5">Ega_18-Q3-R5-49_MAXAC.001</strain>
        <strain evidence="6">Ribe_18-Q3-R11-54_MAXAC.001</strain>
    </source>
</reference>
<evidence type="ECO:0000259" key="3">
    <source>
        <dbReference type="Pfam" id="PF12802"/>
    </source>
</evidence>
<comment type="caution">
    <text evidence="5">The sequence shown here is derived from an EMBL/GenBank/DDBJ whole genome shotgun (WGS) entry which is preliminary data.</text>
</comment>
<evidence type="ECO:0000313" key="5">
    <source>
        <dbReference type="EMBL" id="MBK7272852.1"/>
    </source>
</evidence>
<evidence type="ECO:0000256" key="1">
    <source>
        <dbReference type="ARBA" id="ARBA00006479"/>
    </source>
</evidence>
<evidence type="ECO:0000313" key="4">
    <source>
        <dbReference type="EMBL" id="MBK6300499.1"/>
    </source>
</evidence>
<dbReference type="Proteomes" id="UP000726105">
    <property type="component" value="Unassembled WGS sequence"/>
</dbReference>
<dbReference type="GO" id="GO:0003700">
    <property type="term" value="F:DNA-binding transcription factor activity"/>
    <property type="evidence" value="ECO:0007669"/>
    <property type="project" value="InterPro"/>
</dbReference>
<feature type="domain" description="HTH marR-type" evidence="3">
    <location>
        <begin position="37"/>
        <end position="83"/>
    </location>
</feature>
<dbReference type="Proteomes" id="UP000718281">
    <property type="component" value="Unassembled WGS sequence"/>
</dbReference>
<dbReference type="PANTHER" id="PTHR18964:SF149">
    <property type="entry name" value="BIFUNCTIONAL UDP-N-ACETYLGLUCOSAMINE 2-EPIMERASE_N-ACETYLMANNOSAMINE KINASE"/>
    <property type="match status" value="1"/>
</dbReference>
<evidence type="ECO:0000256" key="2">
    <source>
        <dbReference type="SAM" id="MobiDB-lite"/>
    </source>
</evidence>
<dbReference type="InterPro" id="IPR000835">
    <property type="entry name" value="HTH_MarR-typ"/>
</dbReference>
<feature type="region of interest" description="Disordered" evidence="2">
    <location>
        <begin position="1"/>
        <end position="28"/>
    </location>
</feature>
<dbReference type="InterPro" id="IPR000600">
    <property type="entry name" value="ROK"/>
</dbReference>
<comment type="similarity">
    <text evidence="1">Belongs to the ROK (NagC/XylR) family.</text>
</comment>
<dbReference type="EMBL" id="JADKGK010000022">
    <property type="protein sequence ID" value="MBL0004782.1"/>
    <property type="molecule type" value="Genomic_DNA"/>
</dbReference>
<dbReference type="SUPFAM" id="SSF53067">
    <property type="entry name" value="Actin-like ATPase domain"/>
    <property type="match status" value="1"/>
</dbReference>
<protein>
    <submittedName>
        <fullName evidence="5">ROK family transcriptional regulator</fullName>
    </submittedName>
</protein>
<dbReference type="InterPro" id="IPR043129">
    <property type="entry name" value="ATPase_NBD"/>
</dbReference>
<evidence type="ECO:0000313" key="7">
    <source>
        <dbReference type="Proteomes" id="UP000718281"/>
    </source>
</evidence>
<dbReference type="InterPro" id="IPR036390">
    <property type="entry name" value="WH_DNA-bd_sf"/>
</dbReference>
<dbReference type="Proteomes" id="UP000886632">
    <property type="component" value="Unassembled WGS sequence"/>
</dbReference>
<dbReference type="Gene3D" id="1.10.10.10">
    <property type="entry name" value="Winged helix-like DNA-binding domain superfamily/Winged helix DNA-binding domain"/>
    <property type="match status" value="1"/>
</dbReference>
<accession>A0A935IJ30</accession>
<name>A0A935IJ30_9MICO</name>
<dbReference type="Pfam" id="PF12802">
    <property type="entry name" value="MarR_2"/>
    <property type="match status" value="1"/>
</dbReference>
<organism evidence="5 8">
    <name type="scientific">Candidatus Phosphoribacter hodrii</name>
    <dbReference type="NCBI Taxonomy" id="2953743"/>
    <lineage>
        <taxon>Bacteria</taxon>
        <taxon>Bacillati</taxon>
        <taxon>Actinomycetota</taxon>
        <taxon>Actinomycetes</taxon>
        <taxon>Micrococcales</taxon>
        <taxon>Dermatophilaceae</taxon>
        <taxon>Candidatus Phosphoribacter</taxon>
    </lineage>
</organism>
<feature type="compositionally biased region" description="Basic and acidic residues" evidence="2">
    <location>
        <begin position="1"/>
        <end position="10"/>
    </location>
</feature>
<dbReference type="SUPFAM" id="SSF46785">
    <property type="entry name" value="Winged helix' DNA-binding domain"/>
    <property type="match status" value="1"/>
</dbReference>
<dbReference type="EMBL" id="JADIXZ010000004">
    <property type="protein sequence ID" value="MBK6300499.1"/>
    <property type="molecule type" value="Genomic_DNA"/>
</dbReference>
<sequence>MVSPLRRDEPGQPALLRSRGNVRPARQSSLREHNLSLVLRHIVDAGTPMTRARLAKAVDLTRPAVSDLVDRLIAARLVVEAAPESVDRAGRPGVPLLPAPGSFIGVGVDVAVDHIGVRALDLAGTLVTERIVEGDFRSSEPLAMLERVTSLTELVVAQLDSLNATVAGVCLSVPGLTDPQGGIVRYAPNLGWREFDALAVLRRSARLRDLTLEVGNDANLAARAEARHRSRATGGSRLDQNFLFVSGEVGIGGAIVLGGDLATGLHGWSGEIGHSVLDPAGPQCRCGATGCLEQYAGKDAILRRAHLPANTSVSRLLARARAGNSQATAALTEAAEALGLASSSSLNLLDLDAVVLGGFYAQLFDVLGPLVADIINQRVLAARWVPVRVESAVSGDYASLSGAALRVVDRVVAHPAPWLAPR</sequence>
<evidence type="ECO:0000313" key="6">
    <source>
        <dbReference type="EMBL" id="MBL0004782.1"/>
    </source>
</evidence>
<dbReference type="Gene3D" id="3.30.420.40">
    <property type="match status" value="2"/>
</dbReference>